<name>A0A8T1YXD5_9BRAS</name>
<dbReference type="EMBL" id="JAEFBK010000011">
    <property type="protein sequence ID" value="KAG7551175.1"/>
    <property type="molecule type" value="Genomic_DNA"/>
</dbReference>
<gene>
    <name evidence="1" type="ORF">ISN45_Aa06g018710</name>
</gene>
<dbReference type="GO" id="GO:0042393">
    <property type="term" value="F:histone binding"/>
    <property type="evidence" value="ECO:0007669"/>
    <property type="project" value="TreeGrafter"/>
</dbReference>
<dbReference type="PANTHER" id="PTHR47025:SF7">
    <property type="entry name" value="ACYL-COA N-ACYLTRANSFERASE WITH RING_FYVE_PHD-TYPE ZINC FINGER DOMAIN-CONTAINING PROTEIN"/>
    <property type="match status" value="1"/>
</dbReference>
<keyword evidence="2" id="KW-1185">Reference proteome</keyword>
<dbReference type="PANTHER" id="PTHR47025">
    <property type="entry name" value="AUTOIMMUNE REGULATOR"/>
    <property type="match status" value="1"/>
</dbReference>
<sequence>MTCVPFVGMTESCYFVLDVLKHFIQAYYIVIRLTRVVKAPESEIGGCVFCRSHDFSIGKFVDRTVILCDQSGLCDLKEIRQEKWFYCSDCSRIHTCSLIIACLIF</sequence>
<accession>A0A8T1YXD5</accession>
<dbReference type="GO" id="GO:0003682">
    <property type="term" value="F:chromatin binding"/>
    <property type="evidence" value="ECO:0007669"/>
    <property type="project" value="TreeGrafter"/>
</dbReference>
<organism evidence="1 2">
    <name type="scientific">Arabidopsis thaliana x Arabidopsis arenosa</name>
    <dbReference type="NCBI Taxonomy" id="1240361"/>
    <lineage>
        <taxon>Eukaryota</taxon>
        <taxon>Viridiplantae</taxon>
        <taxon>Streptophyta</taxon>
        <taxon>Embryophyta</taxon>
        <taxon>Tracheophyta</taxon>
        <taxon>Spermatophyta</taxon>
        <taxon>Magnoliopsida</taxon>
        <taxon>eudicotyledons</taxon>
        <taxon>Gunneridae</taxon>
        <taxon>Pentapetalae</taxon>
        <taxon>rosids</taxon>
        <taxon>malvids</taxon>
        <taxon>Brassicales</taxon>
        <taxon>Brassicaceae</taxon>
        <taxon>Camelineae</taxon>
        <taxon>Arabidopsis</taxon>
    </lineage>
</organism>
<dbReference type="GO" id="GO:0045944">
    <property type="term" value="P:positive regulation of transcription by RNA polymerase II"/>
    <property type="evidence" value="ECO:0007669"/>
    <property type="project" value="TreeGrafter"/>
</dbReference>
<evidence type="ECO:0000313" key="1">
    <source>
        <dbReference type="EMBL" id="KAG7551175.1"/>
    </source>
</evidence>
<protein>
    <submittedName>
        <fullName evidence="1">Uncharacterized protein</fullName>
    </submittedName>
</protein>
<dbReference type="GO" id="GO:0000977">
    <property type="term" value="F:RNA polymerase II transcription regulatory region sequence-specific DNA binding"/>
    <property type="evidence" value="ECO:0007669"/>
    <property type="project" value="TreeGrafter"/>
</dbReference>
<dbReference type="Proteomes" id="UP000694240">
    <property type="component" value="Chromosome 11"/>
</dbReference>
<comment type="caution">
    <text evidence="1">The sequence shown here is derived from an EMBL/GenBank/DDBJ whole genome shotgun (WGS) entry which is preliminary data.</text>
</comment>
<proteinExistence type="predicted"/>
<reference evidence="1 2" key="1">
    <citation type="submission" date="2020-12" db="EMBL/GenBank/DDBJ databases">
        <title>Concerted genomic and epigenomic changes stabilize Arabidopsis allopolyploids.</title>
        <authorList>
            <person name="Chen Z."/>
        </authorList>
    </citation>
    <scope>NUCLEOTIDE SEQUENCE [LARGE SCALE GENOMIC DNA]</scope>
    <source>
        <strain evidence="1">Allo738</strain>
        <tissue evidence="1">Leaf</tissue>
    </source>
</reference>
<dbReference type="GO" id="GO:0005634">
    <property type="term" value="C:nucleus"/>
    <property type="evidence" value="ECO:0007669"/>
    <property type="project" value="TreeGrafter"/>
</dbReference>
<dbReference type="AlphaFoldDB" id="A0A8T1YXD5"/>
<evidence type="ECO:0000313" key="2">
    <source>
        <dbReference type="Proteomes" id="UP000694240"/>
    </source>
</evidence>